<protein>
    <submittedName>
        <fullName evidence="1">Uncharacterized protein</fullName>
    </submittedName>
</protein>
<reference evidence="1 2" key="1">
    <citation type="submission" date="2020-08" db="EMBL/GenBank/DDBJ databases">
        <authorList>
            <person name="Liu C."/>
            <person name="Sun Q."/>
        </authorList>
    </citation>
    <scope>NUCLEOTIDE SEQUENCE [LARGE SCALE GENOMIC DNA]</scope>
    <source>
        <strain evidence="1 2">NSJ-61</strain>
    </source>
</reference>
<dbReference type="KEGG" id="ehn:H9Q80_14445"/>
<dbReference type="RefSeq" id="WP_117454142.1">
    <property type="nucleotide sequence ID" value="NZ_CP060636.1"/>
</dbReference>
<dbReference type="Proteomes" id="UP000515856">
    <property type="component" value="Chromosome"/>
</dbReference>
<evidence type="ECO:0000313" key="2">
    <source>
        <dbReference type="Proteomes" id="UP000515856"/>
    </source>
</evidence>
<name>A0A7G9GKV5_9FIRM</name>
<dbReference type="EMBL" id="CP060636">
    <property type="protein sequence ID" value="QNM11437.1"/>
    <property type="molecule type" value="Genomic_DNA"/>
</dbReference>
<sequence length="89" mass="10943">MEKVNNWEQVEAYLQEGRVLCFMSNGSISRFLIKNEKLHVYSDAAHYVLPWKDFQELYQEEVFYLYEKETENVEISKEKDDEYYGWYHK</sequence>
<proteinExistence type="predicted"/>
<keyword evidence="2" id="KW-1185">Reference proteome</keyword>
<evidence type="ECO:0000313" key="1">
    <source>
        <dbReference type="EMBL" id="QNM11437.1"/>
    </source>
</evidence>
<dbReference type="AlphaFoldDB" id="A0A7G9GKV5"/>
<accession>A0A7G9GKV5</accession>
<organism evidence="1 2">
    <name type="scientific">[Eubacterium] hominis</name>
    <dbReference type="NCBI Taxonomy" id="2764325"/>
    <lineage>
        <taxon>Bacteria</taxon>
        <taxon>Bacillati</taxon>
        <taxon>Bacillota</taxon>
        <taxon>Erysipelotrichia</taxon>
        <taxon>Erysipelotrichales</taxon>
        <taxon>Erysipelotrichaceae</taxon>
        <taxon>Amedibacillus</taxon>
    </lineage>
</organism>
<gene>
    <name evidence="1" type="ORF">H9Q80_14445</name>
</gene>